<dbReference type="Gene3D" id="3.40.50.720">
    <property type="entry name" value="NAD(P)-binding Rossmann-like Domain"/>
    <property type="match status" value="2"/>
</dbReference>
<reference evidence="3 4" key="1">
    <citation type="submission" date="2019-12" db="EMBL/GenBank/DDBJ databases">
        <authorList>
            <person name="Alioto T."/>
            <person name="Alioto T."/>
            <person name="Gomez Garrido J."/>
        </authorList>
    </citation>
    <scope>NUCLEOTIDE SEQUENCE [LARGE SCALE GENOMIC DNA]</scope>
</reference>
<name>A0A8S0PVX9_OLEEU</name>
<sequence>MVSSVAKVTTVKDASGEMMFGVLEGKWQRNKYVGVSLVGKTSAIMGFGKVGSKVARRTKGLDMHVIAYDPYAPANRELAIGVELVFNDETFSKMKKGVRVINVARGGVIDEDARRRCLSVAHVEANGKPWYGLLMLLRKYPQHFVINTRSKGRVIVEEFLLI</sequence>
<dbReference type="GO" id="GO:0009570">
    <property type="term" value="C:chloroplast stroma"/>
    <property type="evidence" value="ECO:0007669"/>
    <property type="project" value="TreeGrafter"/>
</dbReference>
<proteinExistence type="predicted"/>
<feature type="domain" description="D-isomer specific 2-hydroxyacid dehydrogenase NAD-binding" evidence="2">
    <location>
        <begin position="85"/>
        <end position="120"/>
    </location>
</feature>
<evidence type="ECO:0000313" key="4">
    <source>
        <dbReference type="Proteomes" id="UP000594638"/>
    </source>
</evidence>
<dbReference type="GO" id="GO:0051287">
    <property type="term" value="F:NAD binding"/>
    <property type="evidence" value="ECO:0007669"/>
    <property type="project" value="InterPro"/>
</dbReference>
<comment type="caution">
    <text evidence="3">The sequence shown here is derived from an EMBL/GenBank/DDBJ whole genome shotgun (WGS) entry which is preliminary data.</text>
</comment>
<gene>
    <name evidence="3" type="ORF">OLEA9_A121676</name>
</gene>
<feature type="domain" description="D-isomer specific 2-hydroxyacid dehydrogenase NAD-binding" evidence="2">
    <location>
        <begin position="22"/>
        <end position="78"/>
    </location>
</feature>
<dbReference type="InterPro" id="IPR006140">
    <property type="entry name" value="D-isomer_DH_NAD-bd"/>
</dbReference>
<organism evidence="3 4">
    <name type="scientific">Olea europaea subsp. europaea</name>
    <dbReference type="NCBI Taxonomy" id="158383"/>
    <lineage>
        <taxon>Eukaryota</taxon>
        <taxon>Viridiplantae</taxon>
        <taxon>Streptophyta</taxon>
        <taxon>Embryophyta</taxon>
        <taxon>Tracheophyta</taxon>
        <taxon>Spermatophyta</taxon>
        <taxon>Magnoliopsida</taxon>
        <taxon>eudicotyledons</taxon>
        <taxon>Gunneridae</taxon>
        <taxon>Pentapetalae</taxon>
        <taxon>asterids</taxon>
        <taxon>lamiids</taxon>
        <taxon>Lamiales</taxon>
        <taxon>Oleaceae</taxon>
        <taxon>Oleeae</taxon>
        <taxon>Olea</taxon>
    </lineage>
</organism>
<dbReference type="GO" id="GO:0004617">
    <property type="term" value="F:phosphoglycerate dehydrogenase activity"/>
    <property type="evidence" value="ECO:0007669"/>
    <property type="project" value="TreeGrafter"/>
</dbReference>
<dbReference type="EMBL" id="CACTIH010000237">
    <property type="protein sequence ID" value="CAA2957746.1"/>
    <property type="molecule type" value="Genomic_DNA"/>
</dbReference>
<keyword evidence="4" id="KW-1185">Reference proteome</keyword>
<evidence type="ECO:0000259" key="2">
    <source>
        <dbReference type="Pfam" id="PF02826"/>
    </source>
</evidence>
<dbReference type="PANTHER" id="PTHR42938">
    <property type="entry name" value="FORMATE DEHYDROGENASE 1"/>
    <property type="match status" value="1"/>
</dbReference>
<evidence type="ECO:0000313" key="3">
    <source>
        <dbReference type="EMBL" id="CAA2957746.1"/>
    </source>
</evidence>
<dbReference type="InterPro" id="IPR029753">
    <property type="entry name" value="D-isomer_DH_CS"/>
</dbReference>
<dbReference type="Pfam" id="PF02826">
    <property type="entry name" value="2-Hacid_dh_C"/>
    <property type="match status" value="2"/>
</dbReference>
<keyword evidence="1" id="KW-0560">Oxidoreductase</keyword>
<accession>A0A8S0PVX9</accession>
<dbReference type="OrthoDB" id="1678874at2759"/>
<dbReference type="Gramene" id="OE9A121676T1">
    <property type="protein sequence ID" value="OE9A121676C1"/>
    <property type="gene ID" value="OE9A121676"/>
</dbReference>
<evidence type="ECO:0000256" key="1">
    <source>
        <dbReference type="ARBA" id="ARBA00023002"/>
    </source>
</evidence>
<protein>
    <submittedName>
        <fullName evidence="3">D-3-phosphoglycerate dehydrogenase 1, chloroplastic</fullName>
    </submittedName>
</protein>
<dbReference type="InterPro" id="IPR036291">
    <property type="entry name" value="NAD(P)-bd_dom_sf"/>
</dbReference>
<dbReference type="PROSITE" id="PS00671">
    <property type="entry name" value="D_2_HYDROXYACID_DH_3"/>
    <property type="match status" value="1"/>
</dbReference>
<dbReference type="AlphaFoldDB" id="A0A8S0PVX9"/>
<dbReference type="SUPFAM" id="SSF51735">
    <property type="entry name" value="NAD(P)-binding Rossmann-fold domains"/>
    <property type="match status" value="1"/>
</dbReference>
<dbReference type="PANTHER" id="PTHR42938:SF46">
    <property type="entry name" value="D-3-PHOSPHOGLYCERATE DEHYDROGENASE 2, CHLOROPLASTIC"/>
    <property type="match status" value="1"/>
</dbReference>
<dbReference type="Proteomes" id="UP000594638">
    <property type="component" value="Unassembled WGS sequence"/>
</dbReference>